<dbReference type="AlphaFoldDB" id="A0A846XSF7"/>
<proteinExistence type="predicted"/>
<protein>
    <submittedName>
        <fullName evidence="3">DUF4229 domain-containing protein</fullName>
    </submittedName>
</protein>
<feature type="region of interest" description="Disordered" evidence="1">
    <location>
        <begin position="106"/>
        <end position="158"/>
    </location>
</feature>
<dbReference type="Proteomes" id="UP000565715">
    <property type="component" value="Unassembled WGS sequence"/>
</dbReference>
<comment type="caution">
    <text evidence="3">The sequence shown here is derived from an EMBL/GenBank/DDBJ whole genome shotgun (WGS) entry which is preliminary data.</text>
</comment>
<feature type="transmembrane region" description="Helical" evidence="2">
    <location>
        <begin position="73"/>
        <end position="92"/>
    </location>
</feature>
<evidence type="ECO:0000256" key="1">
    <source>
        <dbReference type="SAM" id="MobiDB-lite"/>
    </source>
</evidence>
<feature type="compositionally biased region" description="Basic and acidic residues" evidence="1">
    <location>
        <begin position="106"/>
        <end position="125"/>
    </location>
</feature>
<keyword evidence="2" id="KW-1133">Transmembrane helix</keyword>
<evidence type="ECO:0000256" key="2">
    <source>
        <dbReference type="SAM" id="Phobius"/>
    </source>
</evidence>
<sequence length="158" mass="16281">MCACGGSKPVAYAGQVSDANPFEESTAPQPGTSPGRRLARNLALYTLARLVLVVLLTAVIMAGAWVLSVEVPLIVAILFAIVIAMPLSLTLFKGLRGQVNSDIAAVDERRREDKAQLRARLRGDADPAGSGETEPGTSGKPPKDAGEGEEPGGTGGTA</sequence>
<name>A0A846XSF7_9NOCA</name>
<reference evidence="3 4" key="1">
    <citation type="submission" date="2020-04" db="EMBL/GenBank/DDBJ databases">
        <title>MicrobeNet Type strains.</title>
        <authorList>
            <person name="Nicholson A.C."/>
        </authorList>
    </citation>
    <scope>NUCLEOTIDE SEQUENCE [LARGE SCALE GENOMIC DNA]</scope>
    <source>
        <strain evidence="3 4">DSM 45078</strain>
    </source>
</reference>
<organism evidence="3 4">
    <name type="scientific">Nocardia speluncae</name>
    <dbReference type="NCBI Taxonomy" id="419477"/>
    <lineage>
        <taxon>Bacteria</taxon>
        <taxon>Bacillati</taxon>
        <taxon>Actinomycetota</taxon>
        <taxon>Actinomycetes</taxon>
        <taxon>Mycobacteriales</taxon>
        <taxon>Nocardiaceae</taxon>
        <taxon>Nocardia</taxon>
    </lineage>
</organism>
<dbReference type="Pfam" id="PF14012">
    <property type="entry name" value="DUF4229"/>
    <property type="match status" value="1"/>
</dbReference>
<gene>
    <name evidence="3" type="ORF">HGA13_32520</name>
</gene>
<evidence type="ECO:0000313" key="3">
    <source>
        <dbReference type="EMBL" id="NKY37760.1"/>
    </source>
</evidence>
<keyword evidence="2" id="KW-0812">Transmembrane</keyword>
<accession>A0A846XSF7</accession>
<dbReference type="InterPro" id="IPR025323">
    <property type="entry name" value="DUF4229"/>
</dbReference>
<evidence type="ECO:0000313" key="4">
    <source>
        <dbReference type="Proteomes" id="UP000565715"/>
    </source>
</evidence>
<dbReference type="EMBL" id="JAAXOO010000010">
    <property type="protein sequence ID" value="NKY37760.1"/>
    <property type="molecule type" value="Genomic_DNA"/>
</dbReference>
<keyword evidence="4" id="KW-1185">Reference proteome</keyword>
<feature type="transmembrane region" description="Helical" evidence="2">
    <location>
        <begin position="42"/>
        <end position="67"/>
    </location>
</feature>
<keyword evidence="2" id="KW-0472">Membrane</keyword>